<dbReference type="GO" id="GO:0008061">
    <property type="term" value="F:chitin binding"/>
    <property type="evidence" value="ECO:0007669"/>
    <property type="project" value="TreeGrafter"/>
</dbReference>
<protein>
    <submittedName>
        <fullName evidence="6">Chitinase-3-like protein 1</fullName>
    </submittedName>
</protein>
<dbReference type="InterPro" id="IPR001223">
    <property type="entry name" value="Glyco_hydro18_cat"/>
</dbReference>
<feature type="compositionally biased region" description="Basic and acidic residues" evidence="4">
    <location>
        <begin position="259"/>
        <end position="274"/>
    </location>
</feature>
<dbReference type="EMBL" id="BMAT01013665">
    <property type="protein sequence ID" value="GFS17774.1"/>
    <property type="molecule type" value="Genomic_DNA"/>
</dbReference>
<evidence type="ECO:0000313" key="7">
    <source>
        <dbReference type="Proteomes" id="UP000762676"/>
    </source>
</evidence>
<comment type="caution">
    <text evidence="6">The sequence shown here is derived from an EMBL/GenBank/DDBJ whole genome shotgun (WGS) entry which is preliminary data.</text>
</comment>
<feature type="domain" description="GH18" evidence="5">
    <location>
        <begin position="868"/>
        <end position="1016"/>
    </location>
</feature>
<keyword evidence="7" id="KW-1185">Reference proteome</keyword>
<evidence type="ECO:0000313" key="6">
    <source>
        <dbReference type="EMBL" id="GFS17774.1"/>
    </source>
</evidence>
<dbReference type="SUPFAM" id="SSF51445">
    <property type="entry name" value="(Trans)glycosidases"/>
    <property type="match status" value="1"/>
</dbReference>
<dbReference type="GO" id="GO:0006032">
    <property type="term" value="P:chitin catabolic process"/>
    <property type="evidence" value="ECO:0007669"/>
    <property type="project" value="TreeGrafter"/>
</dbReference>
<feature type="region of interest" description="Disordered" evidence="4">
    <location>
        <begin position="708"/>
        <end position="727"/>
    </location>
</feature>
<dbReference type="PANTHER" id="PTHR11177:SF317">
    <property type="entry name" value="CHITINASE 12-RELATED"/>
    <property type="match status" value="1"/>
</dbReference>
<dbReference type="Proteomes" id="UP000762676">
    <property type="component" value="Unassembled WGS sequence"/>
</dbReference>
<feature type="region of interest" description="Disordered" evidence="4">
    <location>
        <begin position="79"/>
        <end position="104"/>
    </location>
</feature>
<dbReference type="Pfam" id="PF00704">
    <property type="entry name" value="Glyco_hydro_18"/>
    <property type="match status" value="1"/>
</dbReference>
<dbReference type="GO" id="GO:0005576">
    <property type="term" value="C:extracellular region"/>
    <property type="evidence" value="ECO:0007669"/>
    <property type="project" value="TreeGrafter"/>
</dbReference>
<feature type="compositionally biased region" description="Basic residues" evidence="4">
    <location>
        <begin position="493"/>
        <end position="502"/>
    </location>
</feature>
<dbReference type="InterPro" id="IPR050314">
    <property type="entry name" value="Glycosyl_Hydrlase_18"/>
</dbReference>
<keyword evidence="1 3" id="KW-0378">Hydrolase</keyword>
<dbReference type="InterPro" id="IPR017853">
    <property type="entry name" value="GH"/>
</dbReference>
<dbReference type="PROSITE" id="PS51910">
    <property type="entry name" value="GH18_2"/>
    <property type="match status" value="1"/>
</dbReference>
<reference evidence="6 7" key="1">
    <citation type="journal article" date="2021" name="Elife">
        <title>Chloroplast acquisition without the gene transfer in kleptoplastic sea slugs, Plakobranchus ocellatus.</title>
        <authorList>
            <person name="Maeda T."/>
            <person name="Takahashi S."/>
            <person name="Yoshida T."/>
            <person name="Shimamura S."/>
            <person name="Takaki Y."/>
            <person name="Nagai Y."/>
            <person name="Toyoda A."/>
            <person name="Suzuki Y."/>
            <person name="Arimoto A."/>
            <person name="Ishii H."/>
            <person name="Satoh N."/>
            <person name="Nishiyama T."/>
            <person name="Hasebe M."/>
            <person name="Maruyama T."/>
            <person name="Minagawa J."/>
            <person name="Obokata J."/>
            <person name="Shigenobu S."/>
        </authorList>
    </citation>
    <scope>NUCLEOTIDE SEQUENCE [LARGE SCALE GENOMIC DNA]</scope>
</reference>
<evidence type="ECO:0000256" key="3">
    <source>
        <dbReference type="RuleBase" id="RU000489"/>
    </source>
</evidence>
<evidence type="ECO:0000256" key="2">
    <source>
        <dbReference type="ARBA" id="ARBA00023295"/>
    </source>
</evidence>
<evidence type="ECO:0000256" key="4">
    <source>
        <dbReference type="SAM" id="MobiDB-lite"/>
    </source>
</evidence>
<sequence>MTFEGKATDWTHQAQNVNTLSFAPTVDTADDSDKHGGSSTDVPRQMLQETLKLKKKVPKIRGRSALSFSKSTVASRNKLSSRSACSVSGRLPVSGNSRKSATKSPNWIHNLEKSGILTRELIRALSQKRHRNIYHNLSHRDMHILTVHSGEVNRDSPSGKIKSSQNAVKTKLTKDGEIITHWSSDEDDSTKVGKRGEYSQIIRNIRSLYVARSKNACKEKHSSPFSYSGQPFYYSGPSPRKVRRTYDMADGEIPNPKSGEVKTSEQIEAKDYNEQNKSTLSYEITSSRSTNASNINKQASCGEGEIESKSGSAYTTTTTDNRQEGTTPSQLSHSGKDDTRSDNCGWDKSYSCRDGRDKSYSCRDGRDFRTESRHAPAYPEDVCIFREIHESEDTDAASLFSVIPKAYLHKVLNYPKCIRTKRLSKDYRLPINEGAYEERCRTFQRLPANANSNKSPFKRNYNILKVFPQNPVHHASSRYRKVYDAEGVIKPVKNKTNTRKDHRQSNVETDNETKHRTDLNSQLQSLIEYQVLLSENIQYLNNQLDHVVSQLPQGSVALTNEMSSKSKPWASSHLPKTSQPYDLVKENSLDAALKTLQRMKTSSTALPTHAHKAQQTECTLSDRKSIATNTFANFPSTLEHSRSPQSAPFDTAEKAALKTNPTSSKATNCLQAVHPCPVLSVNQPKSQEPNDRKCASLYEDDISTPAAQTEGISQKANSFSVSDTNSHDLQYSPMRLTELLQEMEVWKEKLTHLASLNGNILKPNAMQRSVGDGTFIERTPSKSFITTRYFPTQTHGDKNWSSCLSGDKSESLEQKRCKSRCEDLSYSTCKADKTYMEQKKETNEVYGEREGFPPLKSPTLLTQSESAFRRVCYFTNWSCDLLEPEAHFCLRHIDPRLCTHFVYAFAQIDPAAFTLTSTRGDDEDTDKVKGRYRQFNKLIKGSSQKAKTLLSIGGLNQTEPSFNVVARTARTRTLFAQHCAVYLRRWGFDGLDVDWEYPQKVDRELLSSLLTVSKTH</sequence>
<organism evidence="6 7">
    <name type="scientific">Elysia marginata</name>
    <dbReference type="NCBI Taxonomy" id="1093978"/>
    <lineage>
        <taxon>Eukaryota</taxon>
        <taxon>Metazoa</taxon>
        <taxon>Spiralia</taxon>
        <taxon>Lophotrochozoa</taxon>
        <taxon>Mollusca</taxon>
        <taxon>Gastropoda</taxon>
        <taxon>Heterobranchia</taxon>
        <taxon>Euthyneura</taxon>
        <taxon>Panpulmonata</taxon>
        <taxon>Sacoglossa</taxon>
        <taxon>Placobranchoidea</taxon>
        <taxon>Plakobranchidae</taxon>
        <taxon>Elysia</taxon>
    </lineage>
</organism>
<dbReference type="PANTHER" id="PTHR11177">
    <property type="entry name" value="CHITINASE"/>
    <property type="match status" value="1"/>
</dbReference>
<accession>A0AAV4J4L6</accession>
<dbReference type="GO" id="GO:0004568">
    <property type="term" value="F:chitinase activity"/>
    <property type="evidence" value="ECO:0007669"/>
    <property type="project" value="TreeGrafter"/>
</dbReference>
<evidence type="ECO:0000256" key="1">
    <source>
        <dbReference type="ARBA" id="ARBA00022801"/>
    </source>
</evidence>
<dbReference type="GO" id="GO:0005975">
    <property type="term" value="P:carbohydrate metabolic process"/>
    <property type="evidence" value="ECO:0007669"/>
    <property type="project" value="InterPro"/>
</dbReference>
<gene>
    <name evidence="6" type="ORF">ElyMa_006830700</name>
</gene>
<proteinExistence type="predicted"/>
<keyword evidence="2 3" id="KW-0326">Glycosidase</keyword>
<evidence type="ECO:0000259" key="5">
    <source>
        <dbReference type="PROSITE" id="PS51910"/>
    </source>
</evidence>
<feature type="region of interest" description="Disordered" evidence="4">
    <location>
        <begin position="493"/>
        <end position="517"/>
    </location>
</feature>
<feature type="compositionally biased region" description="Polar residues" evidence="4">
    <location>
        <begin position="309"/>
        <end position="333"/>
    </location>
</feature>
<dbReference type="InterPro" id="IPR001579">
    <property type="entry name" value="Glyco_hydro_18_chit_AS"/>
</dbReference>
<feature type="compositionally biased region" description="Polar residues" evidence="4">
    <location>
        <begin position="94"/>
        <end position="104"/>
    </location>
</feature>
<feature type="region of interest" description="Disordered" evidence="4">
    <location>
        <begin position="294"/>
        <end position="342"/>
    </location>
</feature>
<dbReference type="Gene3D" id="3.20.20.80">
    <property type="entry name" value="Glycosidases"/>
    <property type="match status" value="1"/>
</dbReference>
<dbReference type="AlphaFoldDB" id="A0AAV4J4L6"/>
<feature type="region of interest" description="Disordered" evidence="4">
    <location>
        <begin position="22"/>
        <end position="45"/>
    </location>
</feature>
<dbReference type="PROSITE" id="PS01095">
    <property type="entry name" value="GH18_1"/>
    <property type="match status" value="1"/>
</dbReference>
<name>A0AAV4J4L6_9GAST</name>
<feature type="region of interest" description="Disordered" evidence="4">
    <location>
        <begin position="220"/>
        <end position="275"/>
    </location>
</feature>